<dbReference type="InterPro" id="IPR023393">
    <property type="entry name" value="START-like_dom_sf"/>
</dbReference>
<comment type="caution">
    <text evidence="1">The sequence shown here is derived from an EMBL/GenBank/DDBJ whole genome shotgun (WGS) entry which is preliminary data.</text>
</comment>
<name>A0A2P6MKB9_ALKUR</name>
<dbReference type="RefSeq" id="WP_105957778.1">
    <property type="nucleotide sequence ID" value="NZ_PVNS01000002.1"/>
</dbReference>
<reference evidence="1 2" key="1">
    <citation type="submission" date="2018-03" db="EMBL/GenBank/DDBJ databases">
        <title>Bacillus urumqiensis sp. nov., a moderately haloalkaliphilic bacterium isolated from a salt lake.</title>
        <authorList>
            <person name="Zhao B."/>
            <person name="Liao Z."/>
        </authorList>
    </citation>
    <scope>NUCLEOTIDE SEQUENCE [LARGE SCALE GENOMIC DNA]</scope>
    <source>
        <strain evidence="1 2">BZ-SZ-XJ18</strain>
    </source>
</reference>
<evidence type="ECO:0000313" key="2">
    <source>
        <dbReference type="Proteomes" id="UP000243650"/>
    </source>
</evidence>
<dbReference type="SUPFAM" id="SSF55961">
    <property type="entry name" value="Bet v1-like"/>
    <property type="match status" value="1"/>
</dbReference>
<gene>
    <name evidence="1" type="ORF">C6I21_02105</name>
</gene>
<dbReference type="AlphaFoldDB" id="A0A2P6MKB9"/>
<dbReference type="OrthoDB" id="9793552at2"/>
<evidence type="ECO:0008006" key="3">
    <source>
        <dbReference type="Google" id="ProtNLM"/>
    </source>
</evidence>
<organism evidence="1 2">
    <name type="scientific">Alkalicoccus urumqiensis</name>
    <name type="common">Bacillus urumqiensis</name>
    <dbReference type="NCBI Taxonomy" id="1548213"/>
    <lineage>
        <taxon>Bacteria</taxon>
        <taxon>Bacillati</taxon>
        <taxon>Bacillota</taxon>
        <taxon>Bacilli</taxon>
        <taxon>Bacillales</taxon>
        <taxon>Bacillaceae</taxon>
        <taxon>Alkalicoccus</taxon>
    </lineage>
</organism>
<protein>
    <recommendedName>
        <fullName evidence="3">Ligand-binding SRPBCC domain-containing protein</fullName>
    </recommendedName>
</protein>
<proteinExistence type="predicted"/>
<dbReference type="Gene3D" id="3.30.530.20">
    <property type="match status" value="1"/>
</dbReference>
<dbReference type="Proteomes" id="UP000243650">
    <property type="component" value="Unassembled WGS sequence"/>
</dbReference>
<dbReference type="EMBL" id="PVNS01000002">
    <property type="protein sequence ID" value="PRO66742.1"/>
    <property type="molecule type" value="Genomic_DNA"/>
</dbReference>
<keyword evidence="2" id="KW-1185">Reference proteome</keyword>
<sequence>MFSSTWYFKTEMEEPKEKVWNFFQKNDNLVAITGFPKIELEGDRTVYEGAQIVLHMNFYLFKLRWEGAIVERQEGAYFIDEGRKLPFPFRSWRHTHAFKETAEGKTRMIDRVEFSSWLPAPLIKLMLAGMFSDRKRQLRMYFKHVN</sequence>
<evidence type="ECO:0000313" key="1">
    <source>
        <dbReference type="EMBL" id="PRO66742.1"/>
    </source>
</evidence>
<accession>A0A2P6MKB9</accession>